<proteinExistence type="predicted"/>
<comment type="caution">
    <text evidence="1">The sequence shown here is derived from an EMBL/GenBank/DDBJ whole genome shotgun (WGS) entry which is preliminary data.</text>
</comment>
<accession>A0ABQ7GVY8</accession>
<evidence type="ECO:0000313" key="2">
    <source>
        <dbReference type="Proteomes" id="UP000815325"/>
    </source>
</evidence>
<gene>
    <name evidence="1" type="ORF">DUNSADRAFT_2250</name>
</gene>
<dbReference type="Proteomes" id="UP000815325">
    <property type="component" value="Unassembled WGS sequence"/>
</dbReference>
<dbReference type="EMBL" id="MU069566">
    <property type="protein sequence ID" value="KAF5838787.1"/>
    <property type="molecule type" value="Genomic_DNA"/>
</dbReference>
<organism evidence="1 2">
    <name type="scientific">Dunaliella salina</name>
    <name type="common">Green alga</name>
    <name type="synonym">Protococcus salinus</name>
    <dbReference type="NCBI Taxonomy" id="3046"/>
    <lineage>
        <taxon>Eukaryota</taxon>
        <taxon>Viridiplantae</taxon>
        <taxon>Chlorophyta</taxon>
        <taxon>core chlorophytes</taxon>
        <taxon>Chlorophyceae</taxon>
        <taxon>CS clade</taxon>
        <taxon>Chlamydomonadales</taxon>
        <taxon>Dunaliellaceae</taxon>
        <taxon>Dunaliella</taxon>
    </lineage>
</organism>
<keyword evidence="2" id="KW-1185">Reference proteome</keyword>
<protein>
    <recommendedName>
        <fullName evidence="3">Encoded protein</fullName>
    </recommendedName>
</protein>
<evidence type="ECO:0008006" key="3">
    <source>
        <dbReference type="Google" id="ProtNLM"/>
    </source>
</evidence>
<reference evidence="1" key="1">
    <citation type="submission" date="2017-08" db="EMBL/GenBank/DDBJ databases">
        <authorList>
            <person name="Polle J.E."/>
            <person name="Barry K."/>
            <person name="Cushman J."/>
            <person name="Schmutz J."/>
            <person name="Tran D."/>
            <person name="Hathwaick L.T."/>
            <person name="Yim W.C."/>
            <person name="Jenkins J."/>
            <person name="Mckie-Krisberg Z.M."/>
            <person name="Prochnik S."/>
            <person name="Lindquist E."/>
            <person name="Dockter R.B."/>
            <person name="Adam C."/>
            <person name="Molina H."/>
            <person name="Bunkerborg J."/>
            <person name="Jin E."/>
            <person name="Buchheim M."/>
            <person name="Magnuson J."/>
        </authorList>
    </citation>
    <scope>NUCLEOTIDE SEQUENCE</scope>
    <source>
        <strain evidence="1">CCAP 19/18</strain>
    </source>
</reference>
<sequence length="70" mass="7882">MAQLAQAFGKRISIGISIGQTRMPMRKDFSNIGLGNCSFGARSSFFFWRHLILHVLNCNSRRAGSMLTLY</sequence>
<name>A0ABQ7GVY8_DUNSA</name>
<evidence type="ECO:0000313" key="1">
    <source>
        <dbReference type="EMBL" id="KAF5838787.1"/>
    </source>
</evidence>